<dbReference type="EMBL" id="PJQM01002315">
    <property type="protein sequence ID" value="RCH96374.1"/>
    <property type="molecule type" value="Genomic_DNA"/>
</dbReference>
<organism evidence="1 2">
    <name type="scientific">Rhizopus stolonifer</name>
    <name type="common">Rhizopus nigricans</name>
    <dbReference type="NCBI Taxonomy" id="4846"/>
    <lineage>
        <taxon>Eukaryota</taxon>
        <taxon>Fungi</taxon>
        <taxon>Fungi incertae sedis</taxon>
        <taxon>Mucoromycota</taxon>
        <taxon>Mucoromycotina</taxon>
        <taxon>Mucoromycetes</taxon>
        <taxon>Mucorales</taxon>
        <taxon>Mucorineae</taxon>
        <taxon>Rhizopodaceae</taxon>
        <taxon>Rhizopus</taxon>
    </lineage>
</organism>
<keyword evidence="2" id="KW-1185">Reference proteome</keyword>
<evidence type="ECO:0000313" key="2">
    <source>
        <dbReference type="Proteomes" id="UP000253551"/>
    </source>
</evidence>
<proteinExistence type="predicted"/>
<name>A0A367K2D5_RHIST</name>
<dbReference type="Proteomes" id="UP000253551">
    <property type="component" value="Unassembled WGS sequence"/>
</dbReference>
<reference evidence="1 2" key="1">
    <citation type="journal article" date="2018" name="G3 (Bethesda)">
        <title>Phylogenetic and Phylogenomic Definition of Rhizopus Species.</title>
        <authorList>
            <person name="Gryganskyi A.P."/>
            <person name="Golan J."/>
            <person name="Dolatabadi S."/>
            <person name="Mondo S."/>
            <person name="Robb S."/>
            <person name="Idnurm A."/>
            <person name="Muszewska A."/>
            <person name="Steczkiewicz K."/>
            <person name="Masonjones S."/>
            <person name="Liao H.L."/>
            <person name="Gajdeczka M.T."/>
            <person name="Anike F."/>
            <person name="Vuek A."/>
            <person name="Anishchenko I.M."/>
            <person name="Voigt K."/>
            <person name="de Hoog G.S."/>
            <person name="Smith M.E."/>
            <person name="Heitman J."/>
            <person name="Vilgalys R."/>
            <person name="Stajich J.E."/>
        </authorList>
    </citation>
    <scope>NUCLEOTIDE SEQUENCE [LARGE SCALE GENOMIC DNA]</scope>
    <source>
        <strain evidence="1 2">LSU 92-RS-03</strain>
    </source>
</reference>
<accession>A0A367K2D5</accession>
<sequence>MHDWKELPGEILGRVFEYVRDHKAFMNHINNDLPLFLVCKAWRHVAFRIFYHTIEFPNSTIEVWDAVKNEMAGHYTRNLTLRLAHPEYLKQALFHFAAYCPYVTTIKCPSNRELAWTTLIKNLIFEKLTEIPEPKGEWDMEKFNACAWKYRDQLKKQYALAYRPFDPRINLEIERLKNFPRMRQLIIYERFQITLLCLDKIVDAFPQITSLGHAIIDFYEDVHEPAPSFNKESHKPHENIVTLDVSFPFNPLLFDYLAHKFPNLTMGEIRIKDVVGLRNDEHDRYNCSNLGKLLEFTSKNHHTIHLSMSLGRLKNKLKSICVKKLELDFFSICRSKPRALIGLIFSREGVKMNYPLEVRNGISGKVTSDVFKDVWCSVSANTTYLRIKNQWPLNEYAAFDIFMDIFKYGVSLSDLVYEAKTRLCMPQYFHENNQCNSLKSLSLVVYDIDEDIYPVFSKCCPQLTRLKIHLGSLGKQRIYRIIMPELHFKLFKLSMSCSKGAKGFKAKYQAVLLKAQIHSEEKTYIYTEAKGLQQAELDQNASEFNGLTIELKCASLDILLVHIVFVH</sequence>
<dbReference type="AlphaFoldDB" id="A0A367K2D5"/>
<gene>
    <name evidence="1" type="ORF">CU098_003507</name>
</gene>
<comment type="caution">
    <text evidence="1">The sequence shown here is derived from an EMBL/GenBank/DDBJ whole genome shotgun (WGS) entry which is preliminary data.</text>
</comment>
<dbReference type="OrthoDB" id="2282896at2759"/>
<protein>
    <recommendedName>
        <fullName evidence="3">F-box domain-containing protein</fullName>
    </recommendedName>
</protein>
<evidence type="ECO:0000313" key="1">
    <source>
        <dbReference type="EMBL" id="RCH96374.1"/>
    </source>
</evidence>
<evidence type="ECO:0008006" key="3">
    <source>
        <dbReference type="Google" id="ProtNLM"/>
    </source>
</evidence>